<keyword evidence="2" id="KW-1185">Reference proteome</keyword>
<sequence length="147" mass="16519">DHPIFDKPIVPVPALLGVPLVMHKVGTRSNNNGADLSCRIATCLNADPETSFAPPTWQFPGTCIVARRDRKPLSSEHLEAVWMYIDKLQDYHPEDEPEDAEDPMSREGFEGWFEDYKNDQAENGRDGWKDVGAIDFIRVITAPPGAW</sequence>
<gene>
    <name evidence="1" type="ORF">BDV95DRAFT_502055</name>
</gene>
<reference evidence="1 2" key="1">
    <citation type="submission" date="2020-01" db="EMBL/GenBank/DDBJ databases">
        <authorList>
            <consortium name="DOE Joint Genome Institute"/>
            <person name="Haridas S."/>
            <person name="Albert R."/>
            <person name="Binder M."/>
            <person name="Bloem J."/>
            <person name="Labutti K."/>
            <person name="Salamov A."/>
            <person name="Andreopoulos B."/>
            <person name="Baker S.E."/>
            <person name="Barry K."/>
            <person name="Bills G."/>
            <person name="Bluhm B.H."/>
            <person name="Cannon C."/>
            <person name="Castanera R."/>
            <person name="Culley D.E."/>
            <person name="Daum C."/>
            <person name="Ezra D."/>
            <person name="Gonzalez J.B."/>
            <person name="Henrissat B."/>
            <person name="Kuo A."/>
            <person name="Liang C."/>
            <person name="Lipzen A."/>
            <person name="Lutzoni F."/>
            <person name="Magnuson J."/>
            <person name="Mondo S."/>
            <person name="Nolan M."/>
            <person name="Ohm R."/>
            <person name="Pangilinan J."/>
            <person name="Park H.-J.H."/>
            <person name="Ramirez L."/>
            <person name="Alfaro M."/>
            <person name="Sun H."/>
            <person name="Tritt A."/>
            <person name="Yoshinaga Y."/>
            <person name="Zwiers L.-H.L."/>
            <person name="Turgeon B.G."/>
            <person name="Goodwin S.B."/>
            <person name="Spatafora J.W."/>
            <person name="Crous P.W."/>
            <person name="Grigoriev I.V."/>
        </authorList>
    </citation>
    <scope>NUCLEOTIDE SEQUENCE [LARGE SCALE GENOMIC DNA]</scope>
    <source>
        <strain evidence="1 2">CBS 611.86</strain>
    </source>
</reference>
<feature type="non-terminal residue" evidence="1">
    <location>
        <position position="1"/>
    </location>
</feature>
<dbReference type="AlphaFoldDB" id="A0A7C8I0V3"/>
<evidence type="ECO:0000313" key="2">
    <source>
        <dbReference type="Proteomes" id="UP000481861"/>
    </source>
</evidence>
<dbReference type="Proteomes" id="UP000481861">
    <property type="component" value="Unassembled WGS sequence"/>
</dbReference>
<comment type="caution">
    <text evidence="1">The sequence shown here is derived from an EMBL/GenBank/DDBJ whole genome shotgun (WGS) entry which is preliminary data.</text>
</comment>
<protein>
    <submittedName>
        <fullName evidence="1">Uncharacterized protein</fullName>
    </submittedName>
</protein>
<proteinExistence type="predicted"/>
<name>A0A7C8I0V3_9PLEO</name>
<accession>A0A7C8I0V3</accession>
<evidence type="ECO:0000313" key="1">
    <source>
        <dbReference type="EMBL" id="KAF2867728.1"/>
    </source>
</evidence>
<dbReference type="EMBL" id="JAADJZ010000022">
    <property type="protein sequence ID" value="KAF2867728.1"/>
    <property type="molecule type" value="Genomic_DNA"/>
</dbReference>
<organism evidence="1 2">
    <name type="scientific">Massariosphaeria phaeospora</name>
    <dbReference type="NCBI Taxonomy" id="100035"/>
    <lineage>
        <taxon>Eukaryota</taxon>
        <taxon>Fungi</taxon>
        <taxon>Dikarya</taxon>
        <taxon>Ascomycota</taxon>
        <taxon>Pezizomycotina</taxon>
        <taxon>Dothideomycetes</taxon>
        <taxon>Pleosporomycetidae</taxon>
        <taxon>Pleosporales</taxon>
        <taxon>Pleosporales incertae sedis</taxon>
        <taxon>Massariosphaeria</taxon>
    </lineage>
</organism>
<dbReference type="OrthoDB" id="437457at2759"/>